<feature type="chain" id="PRO_5002221743" evidence="1">
    <location>
        <begin position="24"/>
        <end position="148"/>
    </location>
</feature>
<reference evidence="2 3" key="1">
    <citation type="submission" date="2014-04" db="EMBL/GenBank/DDBJ databases">
        <title>Evolutionary Origins and Diversification of the Mycorrhizal Mutualists.</title>
        <authorList>
            <consortium name="DOE Joint Genome Institute"/>
            <consortium name="Mycorrhizal Genomics Consortium"/>
            <person name="Kohler A."/>
            <person name="Kuo A."/>
            <person name="Nagy L.G."/>
            <person name="Floudas D."/>
            <person name="Copeland A."/>
            <person name="Barry K.W."/>
            <person name="Cichocki N."/>
            <person name="Veneault-Fourrey C."/>
            <person name="LaButti K."/>
            <person name="Lindquist E.A."/>
            <person name="Lipzen A."/>
            <person name="Lundell T."/>
            <person name="Morin E."/>
            <person name="Murat C."/>
            <person name="Riley R."/>
            <person name="Ohm R."/>
            <person name="Sun H."/>
            <person name="Tunlid A."/>
            <person name="Henrissat B."/>
            <person name="Grigoriev I.V."/>
            <person name="Hibbett D.S."/>
            <person name="Martin F."/>
        </authorList>
    </citation>
    <scope>NUCLEOTIDE SEQUENCE [LARGE SCALE GENOMIC DNA]</scope>
    <source>
        <strain evidence="2 3">MD-312</strain>
    </source>
</reference>
<name>A0A0C9VM55_9AGAM</name>
<evidence type="ECO:0000256" key="1">
    <source>
        <dbReference type="SAM" id="SignalP"/>
    </source>
</evidence>
<protein>
    <submittedName>
        <fullName evidence="2">Uncharacterized protein</fullName>
    </submittedName>
</protein>
<accession>A0A0C9VM55</accession>
<keyword evidence="3" id="KW-1185">Reference proteome</keyword>
<dbReference type="HOGENOM" id="CLU_1759061_0_0_1"/>
<keyword evidence="1" id="KW-0732">Signal</keyword>
<dbReference type="Proteomes" id="UP000053820">
    <property type="component" value="Unassembled WGS sequence"/>
</dbReference>
<feature type="signal peptide" evidence="1">
    <location>
        <begin position="1"/>
        <end position="23"/>
    </location>
</feature>
<dbReference type="AlphaFoldDB" id="A0A0C9VM55"/>
<gene>
    <name evidence="2" type="ORF">HYDPIDRAFT_119316</name>
</gene>
<dbReference type="EMBL" id="KN839915">
    <property type="protein sequence ID" value="KIJ58705.1"/>
    <property type="molecule type" value="Genomic_DNA"/>
</dbReference>
<proteinExistence type="predicted"/>
<organism evidence="2 3">
    <name type="scientific">Hydnomerulius pinastri MD-312</name>
    <dbReference type="NCBI Taxonomy" id="994086"/>
    <lineage>
        <taxon>Eukaryota</taxon>
        <taxon>Fungi</taxon>
        <taxon>Dikarya</taxon>
        <taxon>Basidiomycota</taxon>
        <taxon>Agaricomycotina</taxon>
        <taxon>Agaricomycetes</taxon>
        <taxon>Agaricomycetidae</taxon>
        <taxon>Boletales</taxon>
        <taxon>Boletales incertae sedis</taxon>
        <taxon>Leucogyrophana</taxon>
    </lineage>
</organism>
<evidence type="ECO:0000313" key="3">
    <source>
        <dbReference type="Proteomes" id="UP000053820"/>
    </source>
</evidence>
<evidence type="ECO:0000313" key="2">
    <source>
        <dbReference type="EMBL" id="KIJ58705.1"/>
    </source>
</evidence>
<sequence>MKFILSPTATAVVGTLLTTRASAATCTFEFWSGYIIYSAITSDQAYYASSTKILNSAGAEIGSMENINLNAWNSIDSQLPYTVDFDPQKCGPGLNNWNHYTCTTIPFKYAGVSFDMTNGPGCTYTQNSSGFDGESTTSGATYSCPFAC</sequence>